<protein>
    <submittedName>
        <fullName evidence="1">(California timema) hypothetical protein</fullName>
    </submittedName>
</protein>
<accession>A0A7R9JDL4</accession>
<organism evidence="1">
    <name type="scientific">Timema californicum</name>
    <name type="common">California timema</name>
    <name type="synonym">Walking stick</name>
    <dbReference type="NCBI Taxonomy" id="61474"/>
    <lineage>
        <taxon>Eukaryota</taxon>
        <taxon>Metazoa</taxon>
        <taxon>Ecdysozoa</taxon>
        <taxon>Arthropoda</taxon>
        <taxon>Hexapoda</taxon>
        <taxon>Insecta</taxon>
        <taxon>Pterygota</taxon>
        <taxon>Neoptera</taxon>
        <taxon>Polyneoptera</taxon>
        <taxon>Phasmatodea</taxon>
        <taxon>Timematodea</taxon>
        <taxon>Timematoidea</taxon>
        <taxon>Timematidae</taxon>
        <taxon>Timema</taxon>
    </lineage>
</organism>
<reference evidence="1" key="1">
    <citation type="submission" date="2020-11" db="EMBL/GenBank/DDBJ databases">
        <authorList>
            <person name="Tran Van P."/>
        </authorList>
    </citation>
    <scope>NUCLEOTIDE SEQUENCE</scope>
</reference>
<dbReference type="AlphaFoldDB" id="A0A7R9JDL4"/>
<dbReference type="EMBL" id="OE185530">
    <property type="protein sequence ID" value="CAD7577375.1"/>
    <property type="molecule type" value="Genomic_DNA"/>
</dbReference>
<sequence length="182" mass="20001">MIWLNLQLDPSLFQSDCHRGGTSCGTDTAVSSSTSPPSSSLHCNCQHSKNYFYFYKKQGTHFYGGSECGIYSPYTHTDMIPTPITPDIVGHLESNDEDSKVQFSGPFSKSMCPQELVQPPFGRVVIRGIVVVGSFPFTHLAADCGIKKKENDFSPGSEGQYRLVEQDLTKAKANLSQPIVNN</sequence>
<proteinExistence type="predicted"/>
<name>A0A7R9JDL4_TIMCA</name>
<evidence type="ECO:0000313" key="1">
    <source>
        <dbReference type="EMBL" id="CAD7577375.1"/>
    </source>
</evidence>
<gene>
    <name evidence="1" type="ORF">TCMB3V08_LOCUS9927</name>
</gene>